<dbReference type="GO" id="GO:0003677">
    <property type="term" value="F:DNA binding"/>
    <property type="evidence" value="ECO:0007669"/>
    <property type="project" value="InterPro"/>
</dbReference>
<dbReference type="InterPro" id="IPR014016">
    <property type="entry name" value="UvrD-like_ATP-bd"/>
</dbReference>
<keyword evidence="4 10" id="KW-0347">Helicase</keyword>
<dbReference type="GO" id="GO:0016887">
    <property type="term" value="F:ATP hydrolysis activity"/>
    <property type="evidence" value="ECO:0007669"/>
    <property type="project" value="RHEA"/>
</dbReference>
<dbReference type="EMBL" id="VCIA01000001">
    <property type="protein sequence ID" value="TMN23224.1"/>
    <property type="molecule type" value="Genomic_DNA"/>
</dbReference>
<name>A0A5S3QMN6_9BACI</name>
<dbReference type="AlphaFoldDB" id="A0A5S3QMN6"/>
<evidence type="ECO:0000256" key="3">
    <source>
        <dbReference type="ARBA" id="ARBA00022801"/>
    </source>
</evidence>
<proteinExistence type="inferred from homology"/>
<comment type="catalytic activity">
    <reaction evidence="7">
        <text>Couples ATP hydrolysis with the unwinding of duplex DNA by translocating in the 3'-5' direction.</text>
        <dbReference type="EC" id="5.6.2.4"/>
    </reaction>
</comment>
<dbReference type="Gene3D" id="1.10.10.160">
    <property type="match status" value="1"/>
</dbReference>
<dbReference type="EC" id="5.6.2.4" evidence="8"/>
<dbReference type="GO" id="GO:0043138">
    <property type="term" value="F:3'-5' DNA helicase activity"/>
    <property type="evidence" value="ECO:0007669"/>
    <property type="project" value="UniProtKB-EC"/>
</dbReference>
<keyword evidence="2 10" id="KW-0547">Nucleotide-binding</keyword>
<evidence type="ECO:0000256" key="1">
    <source>
        <dbReference type="ARBA" id="ARBA00009922"/>
    </source>
</evidence>
<feature type="domain" description="UvrD-like helicase ATP-binding" evidence="11">
    <location>
        <begin position="38"/>
        <end position="339"/>
    </location>
</feature>
<evidence type="ECO:0000256" key="6">
    <source>
        <dbReference type="ARBA" id="ARBA00023235"/>
    </source>
</evidence>
<evidence type="ECO:0000313" key="13">
    <source>
        <dbReference type="Proteomes" id="UP000306980"/>
    </source>
</evidence>
<keyword evidence="3 10" id="KW-0378">Hydrolase</keyword>
<dbReference type="Gene3D" id="3.40.50.300">
    <property type="entry name" value="P-loop containing nucleotide triphosphate hydrolases"/>
    <property type="match status" value="2"/>
</dbReference>
<dbReference type="Proteomes" id="UP000306980">
    <property type="component" value="Unassembled WGS sequence"/>
</dbReference>
<evidence type="ECO:0000259" key="11">
    <source>
        <dbReference type="PROSITE" id="PS51198"/>
    </source>
</evidence>
<comment type="catalytic activity">
    <reaction evidence="9">
        <text>ATP + H2O = ADP + phosphate + H(+)</text>
        <dbReference type="Rhea" id="RHEA:13065"/>
        <dbReference type="ChEBI" id="CHEBI:15377"/>
        <dbReference type="ChEBI" id="CHEBI:15378"/>
        <dbReference type="ChEBI" id="CHEBI:30616"/>
        <dbReference type="ChEBI" id="CHEBI:43474"/>
        <dbReference type="ChEBI" id="CHEBI:456216"/>
        <dbReference type="EC" id="5.6.2.4"/>
    </reaction>
</comment>
<dbReference type="InterPro" id="IPR014017">
    <property type="entry name" value="DNA_helicase_UvrD-like_C"/>
</dbReference>
<evidence type="ECO:0000313" key="12">
    <source>
        <dbReference type="EMBL" id="TMN23224.1"/>
    </source>
</evidence>
<dbReference type="PANTHER" id="PTHR11070:SF30">
    <property type="entry name" value="F-BOX DNA HELICASE 1"/>
    <property type="match status" value="1"/>
</dbReference>
<dbReference type="InterPro" id="IPR027417">
    <property type="entry name" value="P-loop_NTPase"/>
</dbReference>
<comment type="similarity">
    <text evidence="1">Belongs to the helicase family. UvrD subfamily.</text>
</comment>
<accession>A0A5S3QMN6</accession>
<gene>
    <name evidence="12" type="ORF">FFL34_14840</name>
</gene>
<dbReference type="InterPro" id="IPR000212">
    <property type="entry name" value="DNA_helicase_UvrD/REP"/>
</dbReference>
<dbReference type="GO" id="GO:0005524">
    <property type="term" value="F:ATP binding"/>
    <property type="evidence" value="ECO:0007669"/>
    <property type="project" value="UniProtKB-UniRule"/>
</dbReference>
<dbReference type="PANTHER" id="PTHR11070">
    <property type="entry name" value="UVRD / RECB / PCRA DNA HELICASE FAMILY MEMBER"/>
    <property type="match status" value="1"/>
</dbReference>
<evidence type="ECO:0000256" key="8">
    <source>
        <dbReference type="ARBA" id="ARBA00034808"/>
    </source>
</evidence>
<evidence type="ECO:0000256" key="10">
    <source>
        <dbReference type="PROSITE-ProRule" id="PRU00560"/>
    </source>
</evidence>
<sequence length="559" mass="66642">MPLTTTTIDRKKEIEAFGRRLSRRWKNYFSLEGLLPGIVPTNEQKQVVQSNEKQLVIRGSAGSGKSLMLVYRLIKLMEQEESRQKILYVTFNQTLTQDTRKRLNQSDKYRELSQTHDVEVITYHDLVRNILMYECGYPNINRLQMKQSSITEHESFIESKIMTILDQFKHSSEYEKYEKLFKTHSAKFLREEFFWMKANGINTWDQYSIKERKGRGHSPNVAKRQRPTIFHLFDLYQEFMKTNFKTPQLDMEDYALHLLNELQLNPNASFKYDHILVDEFQDLQPMQIKSLVKLAKKSITLVGDAKQRIYKRTPVSYKDLNLKVNSRTNQRLTKNFRSTKQIMNLASALQFTDVENVREDDQNFFREGPKPEIKHFTTMKRLASQMKKEINQLQTNHPGKSIAVIHRYNDNEVKQYGNLRHALERDFHVIGIEQYGKSFNYNKEKKPIFFTNPFEIKGLEFDFVFIVHFDRMHYPSSERINDLKKRYDTKKINYQNYDKDYDDILNDEKKVLYVANSRAKEELKIFYAAEKQIRISPFVNDFDTRDYVSNFSKSKYKNN</sequence>
<reference evidence="12 13" key="1">
    <citation type="submission" date="2019-05" db="EMBL/GenBank/DDBJ databases">
        <title>Genomic analysis of Lentibacillus sp. NKC220-2.</title>
        <authorList>
            <person name="Oh Y.J."/>
        </authorList>
    </citation>
    <scope>NUCLEOTIDE SEQUENCE [LARGE SCALE GENOMIC DNA]</scope>
    <source>
        <strain evidence="12 13">NKC220-2</strain>
    </source>
</reference>
<evidence type="ECO:0000256" key="4">
    <source>
        <dbReference type="ARBA" id="ARBA00022806"/>
    </source>
</evidence>
<protein>
    <recommendedName>
        <fullName evidence="8">DNA 3'-5' helicase</fullName>
        <ecNumber evidence="8">5.6.2.4</ecNumber>
    </recommendedName>
</protein>
<dbReference type="PROSITE" id="PS51198">
    <property type="entry name" value="UVRD_HELICASE_ATP_BIND"/>
    <property type="match status" value="1"/>
</dbReference>
<evidence type="ECO:0000256" key="9">
    <source>
        <dbReference type="ARBA" id="ARBA00048988"/>
    </source>
</evidence>
<keyword evidence="5 10" id="KW-0067">ATP-binding</keyword>
<comment type="caution">
    <text evidence="12">The sequence shown here is derived from an EMBL/GenBank/DDBJ whole genome shotgun (WGS) entry which is preliminary data.</text>
</comment>
<dbReference type="GO" id="GO:0005829">
    <property type="term" value="C:cytosol"/>
    <property type="evidence" value="ECO:0007669"/>
    <property type="project" value="TreeGrafter"/>
</dbReference>
<organism evidence="12 13">
    <name type="scientific">Lentibacillus cibarius</name>
    <dbReference type="NCBI Taxonomy" id="2583219"/>
    <lineage>
        <taxon>Bacteria</taxon>
        <taxon>Bacillati</taxon>
        <taxon>Bacillota</taxon>
        <taxon>Bacilli</taxon>
        <taxon>Bacillales</taxon>
        <taxon>Bacillaceae</taxon>
        <taxon>Lentibacillus</taxon>
    </lineage>
</organism>
<dbReference type="GO" id="GO:0000725">
    <property type="term" value="P:recombinational repair"/>
    <property type="evidence" value="ECO:0007669"/>
    <property type="project" value="TreeGrafter"/>
</dbReference>
<evidence type="ECO:0000256" key="7">
    <source>
        <dbReference type="ARBA" id="ARBA00034617"/>
    </source>
</evidence>
<evidence type="ECO:0000256" key="2">
    <source>
        <dbReference type="ARBA" id="ARBA00022741"/>
    </source>
</evidence>
<dbReference type="Pfam" id="PF00580">
    <property type="entry name" value="UvrD-helicase"/>
    <property type="match status" value="1"/>
</dbReference>
<feature type="binding site" evidence="10">
    <location>
        <begin position="59"/>
        <end position="66"/>
    </location>
    <ligand>
        <name>ATP</name>
        <dbReference type="ChEBI" id="CHEBI:30616"/>
    </ligand>
</feature>
<keyword evidence="6" id="KW-0413">Isomerase</keyword>
<dbReference type="OrthoDB" id="9787585at2"/>
<dbReference type="SUPFAM" id="SSF52540">
    <property type="entry name" value="P-loop containing nucleoside triphosphate hydrolases"/>
    <property type="match status" value="1"/>
</dbReference>
<dbReference type="Pfam" id="PF13361">
    <property type="entry name" value="UvrD_C"/>
    <property type="match status" value="2"/>
</dbReference>
<evidence type="ECO:0000256" key="5">
    <source>
        <dbReference type="ARBA" id="ARBA00022840"/>
    </source>
</evidence>
<dbReference type="InterPro" id="IPR013986">
    <property type="entry name" value="DExx_box_DNA_helicase_dom_sf"/>
</dbReference>